<dbReference type="Gene3D" id="3.40.50.2000">
    <property type="entry name" value="Glycogen Phosphorylase B"/>
    <property type="match status" value="2"/>
</dbReference>
<dbReference type="EMBL" id="MLJW01000022">
    <property type="protein sequence ID" value="OIR10726.1"/>
    <property type="molecule type" value="Genomic_DNA"/>
</dbReference>
<name>A0A1J5TF99_9ZZZZ</name>
<organism evidence="1">
    <name type="scientific">mine drainage metagenome</name>
    <dbReference type="NCBI Taxonomy" id="410659"/>
    <lineage>
        <taxon>unclassified sequences</taxon>
        <taxon>metagenomes</taxon>
        <taxon>ecological metagenomes</taxon>
    </lineage>
</organism>
<dbReference type="Pfam" id="PF13692">
    <property type="entry name" value="Glyco_trans_1_4"/>
    <property type="match status" value="1"/>
</dbReference>
<accession>A0A1J5TF99</accession>
<evidence type="ECO:0008006" key="2">
    <source>
        <dbReference type="Google" id="ProtNLM"/>
    </source>
</evidence>
<comment type="caution">
    <text evidence="1">The sequence shown here is derived from an EMBL/GenBank/DDBJ whole genome shotgun (WGS) entry which is preliminary data.</text>
</comment>
<evidence type="ECO:0000313" key="1">
    <source>
        <dbReference type="EMBL" id="OIR10726.1"/>
    </source>
</evidence>
<dbReference type="PANTHER" id="PTHR12526">
    <property type="entry name" value="GLYCOSYLTRANSFERASE"/>
    <property type="match status" value="1"/>
</dbReference>
<dbReference type="SUPFAM" id="SSF53756">
    <property type="entry name" value="UDP-Glycosyltransferase/glycogen phosphorylase"/>
    <property type="match status" value="1"/>
</dbReference>
<dbReference type="AlphaFoldDB" id="A0A1J5TF99"/>
<proteinExistence type="predicted"/>
<protein>
    <recommendedName>
        <fullName evidence="2">Glycosyl transferases group 1</fullName>
    </recommendedName>
</protein>
<gene>
    <name evidence="1" type="ORF">GALL_74960</name>
</gene>
<reference evidence="1" key="1">
    <citation type="submission" date="2016-10" db="EMBL/GenBank/DDBJ databases">
        <title>Sequence of Gallionella enrichment culture.</title>
        <authorList>
            <person name="Poehlein A."/>
            <person name="Muehling M."/>
            <person name="Daniel R."/>
        </authorList>
    </citation>
    <scope>NUCLEOTIDE SEQUENCE</scope>
</reference>
<sequence>MALSHQLHVETKPEREVLTQSILLVSYYAPSRGHAGGLRLLDLYSQIRRINPKLRLVLVCCTHPEIDWGYDGLTEIFDEIYWISPNEFNIEHIKNHKILQQRFDVIDLQYFQSGALLPVFRELMPNAMLIYNPMESQIRAAKLAFVQGKLMLFARFAVYALKEIVYCIKADRVGCVSYADLSAMKLFVPSNKLYCVETGLSNNEISDISEPDEIVDSNSKNERRNCLVFLAYFGSATNRDALRWFFKLVHPLIREKVPSYELLVIGRGIDNDLKNSCADPSVNFIGEVDNISSAIGSGCVGIAPALYGAGIRGKIHQYAALGVPCVASKIAAQSLEYVDGESILLAESATKFSDCCVALLTNNKMASEIGHKARLLCLARYTWDSIEPVIKNIYML</sequence>